<dbReference type="InterPro" id="IPR046341">
    <property type="entry name" value="SET_dom_sf"/>
</dbReference>
<organism evidence="3 4">
    <name type="scientific">Mycena alexandri</name>
    <dbReference type="NCBI Taxonomy" id="1745969"/>
    <lineage>
        <taxon>Eukaryota</taxon>
        <taxon>Fungi</taxon>
        <taxon>Dikarya</taxon>
        <taxon>Basidiomycota</taxon>
        <taxon>Agaricomycotina</taxon>
        <taxon>Agaricomycetes</taxon>
        <taxon>Agaricomycetidae</taxon>
        <taxon>Agaricales</taxon>
        <taxon>Marasmiineae</taxon>
        <taxon>Mycenaceae</taxon>
        <taxon>Mycena</taxon>
    </lineage>
</organism>
<evidence type="ECO:0000313" key="3">
    <source>
        <dbReference type="EMBL" id="KAJ7035176.1"/>
    </source>
</evidence>
<dbReference type="InterPro" id="IPR007728">
    <property type="entry name" value="Pre-SET_dom"/>
</dbReference>
<sequence length="361" mass="39403">MAWRDRVIRNASTEANGNSNSGGRKGKGKKKDSLNAVTIQTTALHTLSALYLVWSAETRTAWDAHAGLPLSIEAPRDALTQKIYNHTTRRLRCDGRIIAILGLLLGAWKAHLASGLASVPDGGGPSLYSDVRILKVCREACAENSENRDSDGKNERGEERMIQKLLKESEVLTGNYKEDACILGDFSTTLSRAVMSRKRVERNENQVTALVATGDTNPPPSARSRPPVFFTRPESLPAQILNTRRAQIQHAWNKVARDAGAAGVEFVNEVDEEEVPPGINVLFPYLERGYLFDIGIAETSPLVGCRCDAMVGCDEAEASQCSCQAVAEGGSAYTSQGLFKFNTDSEIIECNNVSDSLFRQR</sequence>
<dbReference type="GO" id="GO:0042054">
    <property type="term" value="F:histone methyltransferase activity"/>
    <property type="evidence" value="ECO:0007669"/>
    <property type="project" value="InterPro"/>
</dbReference>
<dbReference type="GO" id="GO:0005634">
    <property type="term" value="C:nucleus"/>
    <property type="evidence" value="ECO:0007669"/>
    <property type="project" value="InterPro"/>
</dbReference>
<dbReference type="Gene3D" id="2.170.270.10">
    <property type="entry name" value="SET domain"/>
    <property type="match status" value="1"/>
</dbReference>
<evidence type="ECO:0000313" key="4">
    <source>
        <dbReference type="Proteomes" id="UP001218188"/>
    </source>
</evidence>
<accession>A0AAD6SW77</accession>
<evidence type="ECO:0000259" key="2">
    <source>
        <dbReference type="Pfam" id="PF05033"/>
    </source>
</evidence>
<comment type="caution">
    <text evidence="3">The sequence shown here is derived from an EMBL/GenBank/DDBJ whole genome shotgun (WGS) entry which is preliminary data.</text>
</comment>
<dbReference type="GO" id="GO:0008270">
    <property type="term" value="F:zinc ion binding"/>
    <property type="evidence" value="ECO:0007669"/>
    <property type="project" value="InterPro"/>
</dbReference>
<evidence type="ECO:0000256" key="1">
    <source>
        <dbReference type="SAM" id="MobiDB-lite"/>
    </source>
</evidence>
<dbReference type="Proteomes" id="UP001218188">
    <property type="component" value="Unassembled WGS sequence"/>
</dbReference>
<name>A0AAD6SW77_9AGAR</name>
<reference evidence="3" key="1">
    <citation type="submission" date="2023-03" db="EMBL/GenBank/DDBJ databases">
        <title>Massive genome expansion in bonnet fungi (Mycena s.s.) driven by repeated elements and novel gene families across ecological guilds.</title>
        <authorList>
            <consortium name="Lawrence Berkeley National Laboratory"/>
            <person name="Harder C.B."/>
            <person name="Miyauchi S."/>
            <person name="Viragh M."/>
            <person name="Kuo A."/>
            <person name="Thoen E."/>
            <person name="Andreopoulos B."/>
            <person name="Lu D."/>
            <person name="Skrede I."/>
            <person name="Drula E."/>
            <person name="Henrissat B."/>
            <person name="Morin E."/>
            <person name="Kohler A."/>
            <person name="Barry K."/>
            <person name="LaButti K."/>
            <person name="Morin E."/>
            <person name="Salamov A."/>
            <person name="Lipzen A."/>
            <person name="Mereny Z."/>
            <person name="Hegedus B."/>
            <person name="Baldrian P."/>
            <person name="Stursova M."/>
            <person name="Weitz H."/>
            <person name="Taylor A."/>
            <person name="Grigoriev I.V."/>
            <person name="Nagy L.G."/>
            <person name="Martin F."/>
            <person name="Kauserud H."/>
        </authorList>
    </citation>
    <scope>NUCLEOTIDE SEQUENCE</scope>
    <source>
        <strain evidence="3">CBHHK200</strain>
    </source>
</reference>
<dbReference type="Pfam" id="PF05033">
    <property type="entry name" value="Pre-SET"/>
    <property type="match status" value="1"/>
</dbReference>
<feature type="region of interest" description="Disordered" evidence="1">
    <location>
        <begin position="9"/>
        <end position="32"/>
    </location>
</feature>
<dbReference type="EMBL" id="JARJCM010000052">
    <property type="protein sequence ID" value="KAJ7035176.1"/>
    <property type="molecule type" value="Genomic_DNA"/>
</dbReference>
<keyword evidence="4" id="KW-1185">Reference proteome</keyword>
<dbReference type="AlphaFoldDB" id="A0AAD6SW77"/>
<feature type="domain" description="Pre-SET" evidence="2">
    <location>
        <begin position="262"/>
        <end position="352"/>
    </location>
</feature>
<protein>
    <recommendedName>
        <fullName evidence="2">Pre-SET domain-containing protein</fullName>
    </recommendedName>
</protein>
<proteinExistence type="predicted"/>
<gene>
    <name evidence="3" type="ORF">C8F04DRAFT_541257</name>
</gene>